<name>A0ABV1NE38_9GAMM</name>
<dbReference type="Proteomes" id="UP001442468">
    <property type="component" value="Unassembled WGS sequence"/>
</dbReference>
<protein>
    <submittedName>
        <fullName evidence="2">Uncharacterized protein</fullName>
    </submittedName>
</protein>
<gene>
    <name evidence="2" type="ORF">ABE960_00615</name>
</gene>
<organism evidence="2 3">
    <name type="scientific">Halomonas aquatica</name>
    <dbReference type="NCBI Taxonomy" id="3151123"/>
    <lineage>
        <taxon>Bacteria</taxon>
        <taxon>Pseudomonadati</taxon>
        <taxon>Pseudomonadota</taxon>
        <taxon>Gammaproteobacteria</taxon>
        <taxon>Oceanospirillales</taxon>
        <taxon>Halomonadaceae</taxon>
        <taxon>Halomonas</taxon>
    </lineage>
</organism>
<sequence length="357" mass="41063">MSFFGNIKNVTVSTAKAISNGVELLDELADGVQKSSELLLLKTQASSLENEINRLIGNSDDLIATSEKRQALSKKYDEIIAKTLGYEKDQYVRKNKLLKNDIELSSISEIEQRVKNKEQDLTSHTFKLAVTEIRRLESIKKDLENLLKITQSKEHEFAHQKSLEKLNSITKRIANLQEKRHEKIISNYPSGEKEYKEQLYDGKKHGTSEFWHENGTKEKEISFSHGELIGTSRYWRNDGTILSEISYQPTHGSFTHSAFYRNGTKIMKSSLKNKQGHVDIWLWDGSLVCRAKIKNNKVNKLPAFIRAAMKKNLWATLYRARKPGLQQDMLTEMEETVEIYTRFSDELLKHLTHGKAS</sequence>
<evidence type="ECO:0000313" key="3">
    <source>
        <dbReference type="Proteomes" id="UP001442468"/>
    </source>
</evidence>
<dbReference type="SUPFAM" id="SSF82185">
    <property type="entry name" value="Histone H3 K4-specific methyltransferase SET7/9 N-terminal domain"/>
    <property type="match status" value="1"/>
</dbReference>
<proteinExistence type="predicted"/>
<keyword evidence="1" id="KW-0175">Coiled coil</keyword>
<dbReference type="EMBL" id="JBEGCJ010000001">
    <property type="protein sequence ID" value="MEQ6916029.1"/>
    <property type="molecule type" value="Genomic_DNA"/>
</dbReference>
<evidence type="ECO:0000256" key="1">
    <source>
        <dbReference type="SAM" id="Coils"/>
    </source>
</evidence>
<reference evidence="2 3" key="1">
    <citation type="submission" date="2024-05" db="EMBL/GenBank/DDBJ databases">
        <title>Halomonas sp. SSM6 16S ribosomal RNA gene Genome sequencing and assembly.</title>
        <authorList>
            <person name="Yook S."/>
        </authorList>
    </citation>
    <scope>NUCLEOTIDE SEQUENCE [LARGE SCALE GENOMIC DNA]</scope>
    <source>
        <strain evidence="2 3">SSM6</strain>
    </source>
</reference>
<comment type="caution">
    <text evidence="2">The sequence shown here is derived from an EMBL/GenBank/DDBJ whole genome shotgun (WGS) entry which is preliminary data.</text>
</comment>
<evidence type="ECO:0000313" key="2">
    <source>
        <dbReference type="EMBL" id="MEQ6916029.1"/>
    </source>
</evidence>
<dbReference type="RefSeq" id="WP_349760281.1">
    <property type="nucleotide sequence ID" value="NZ_JBEGCJ010000001.1"/>
</dbReference>
<dbReference type="Gene3D" id="3.90.930.1">
    <property type="match status" value="1"/>
</dbReference>
<keyword evidence="3" id="KW-1185">Reference proteome</keyword>
<accession>A0ABV1NE38</accession>
<feature type="coiled-coil region" evidence="1">
    <location>
        <begin position="133"/>
        <end position="179"/>
    </location>
</feature>